<dbReference type="InterPro" id="IPR036291">
    <property type="entry name" value="NAD(P)-bd_dom_sf"/>
</dbReference>
<dbReference type="Gene3D" id="3.30.360.10">
    <property type="entry name" value="Dihydrodipicolinate Reductase, domain 2"/>
    <property type="match status" value="1"/>
</dbReference>
<name>A0A9D1L9V5_9CLOT</name>
<dbReference type="InterPro" id="IPR051317">
    <property type="entry name" value="Gfo/Idh/MocA_oxidoreduct"/>
</dbReference>
<dbReference type="Pfam" id="PF01408">
    <property type="entry name" value="GFO_IDH_MocA"/>
    <property type="match status" value="1"/>
</dbReference>
<evidence type="ECO:0000313" key="3">
    <source>
        <dbReference type="Proteomes" id="UP000824089"/>
    </source>
</evidence>
<dbReference type="Gene3D" id="3.40.50.720">
    <property type="entry name" value="NAD(P)-binding Rossmann-like Domain"/>
    <property type="match status" value="1"/>
</dbReference>
<gene>
    <name evidence="2" type="ORF">IAD50_04415</name>
</gene>
<proteinExistence type="predicted"/>
<feature type="domain" description="Gfo/Idh/MocA-like oxidoreductase N-terminal" evidence="1">
    <location>
        <begin position="4"/>
        <end position="120"/>
    </location>
</feature>
<sequence>MKYNLAIVGFGGMGSYHFSSIREQLPEINVVGVYDIREERRNAAKEQGLKAYDSLEELEQDGTIDIVLVATPNNFHKDLSIRMLRSGKNVVCEKPVTMNAAELEEIIAVMTETGKHFSVHQNRRWDKDFVIMKKIVDESLLGRPYVIESRVQG</sequence>
<comment type="caution">
    <text evidence="2">The sequence shown here is derived from an EMBL/GenBank/DDBJ whole genome shotgun (WGS) entry which is preliminary data.</text>
</comment>
<reference evidence="2" key="1">
    <citation type="submission" date="2020-10" db="EMBL/GenBank/DDBJ databases">
        <authorList>
            <person name="Gilroy R."/>
        </authorList>
    </citation>
    <scope>NUCLEOTIDE SEQUENCE</scope>
    <source>
        <strain evidence="2">CHK195-4489</strain>
    </source>
</reference>
<protein>
    <submittedName>
        <fullName evidence="2">Gfo/Idh/MocA family oxidoreductase</fullName>
    </submittedName>
</protein>
<feature type="non-terminal residue" evidence="2">
    <location>
        <position position="153"/>
    </location>
</feature>
<dbReference type="PANTHER" id="PTHR43708">
    <property type="entry name" value="CONSERVED EXPRESSED OXIDOREDUCTASE (EUROFUNG)"/>
    <property type="match status" value="1"/>
</dbReference>
<dbReference type="Proteomes" id="UP000824089">
    <property type="component" value="Unassembled WGS sequence"/>
</dbReference>
<dbReference type="EMBL" id="DVMM01000089">
    <property type="protein sequence ID" value="HIU29525.1"/>
    <property type="molecule type" value="Genomic_DNA"/>
</dbReference>
<organism evidence="2 3">
    <name type="scientific">Candidatus Egerieisoma faecipullorum</name>
    <dbReference type="NCBI Taxonomy" id="2840963"/>
    <lineage>
        <taxon>Bacteria</taxon>
        <taxon>Bacillati</taxon>
        <taxon>Bacillota</taxon>
        <taxon>Clostridia</taxon>
        <taxon>Eubacteriales</taxon>
        <taxon>Clostridiaceae</taxon>
        <taxon>Clostridiaceae incertae sedis</taxon>
        <taxon>Candidatus Egerieisoma</taxon>
    </lineage>
</organism>
<dbReference type="GO" id="GO:0000166">
    <property type="term" value="F:nucleotide binding"/>
    <property type="evidence" value="ECO:0007669"/>
    <property type="project" value="InterPro"/>
</dbReference>
<reference evidence="2" key="2">
    <citation type="journal article" date="2021" name="PeerJ">
        <title>Extensive microbial diversity within the chicken gut microbiome revealed by metagenomics and culture.</title>
        <authorList>
            <person name="Gilroy R."/>
            <person name="Ravi A."/>
            <person name="Getino M."/>
            <person name="Pursley I."/>
            <person name="Horton D.L."/>
            <person name="Alikhan N.F."/>
            <person name="Baker D."/>
            <person name="Gharbi K."/>
            <person name="Hall N."/>
            <person name="Watson M."/>
            <person name="Adriaenssens E.M."/>
            <person name="Foster-Nyarko E."/>
            <person name="Jarju S."/>
            <person name="Secka A."/>
            <person name="Antonio M."/>
            <person name="Oren A."/>
            <person name="Chaudhuri R.R."/>
            <person name="La Ragione R."/>
            <person name="Hildebrand F."/>
            <person name="Pallen M.J."/>
        </authorList>
    </citation>
    <scope>NUCLEOTIDE SEQUENCE</scope>
    <source>
        <strain evidence="2">CHK195-4489</strain>
    </source>
</reference>
<dbReference type="SUPFAM" id="SSF51735">
    <property type="entry name" value="NAD(P)-binding Rossmann-fold domains"/>
    <property type="match status" value="1"/>
</dbReference>
<accession>A0A9D1L9V5</accession>
<dbReference type="PANTHER" id="PTHR43708:SF8">
    <property type="entry name" value="OXIDOREDUCTASE"/>
    <property type="match status" value="1"/>
</dbReference>
<dbReference type="InterPro" id="IPR000683">
    <property type="entry name" value="Gfo/Idh/MocA-like_OxRdtase_N"/>
</dbReference>
<evidence type="ECO:0000259" key="1">
    <source>
        <dbReference type="Pfam" id="PF01408"/>
    </source>
</evidence>
<evidence type="ECO:0000313" key="2">
    <source>
        <dbReference type="EMBL" id="HIU29525.1"/>
    </source>
</evidence>
<dbReference type="AlphaFoldDB" id="A0A9D1L9V5"/>